<accession>A0A432YCG8</accession>
<evidence type="ECO:0000313" key="11">
    <source>
        <dbReference type="Proteomes" id="UP000288127"/>
    </source>
</evidence>
<evidence type="ECO:0000256" key="6">
    <source>
        <dbReference type="ARBA" id="ARBA00023125"/>
    </source>
</evidence>
<dbReference type="SUPFAM" id="SSF53335">
    <property type="entry name" value="S-adenosyl-L-methionine-dependent methyltransferases"/>
    <property type="match status" value="1"/>
</dbReference>
<dbReference type="InterPro" id="IPR017985">
    <property type="entry name" value="MeTrfase_CN4_CS"/>
</dbReference>
<dbReference type="InterPro" id="IPR029063">
    <property type="entry name" value="SAM-dependent_MTases_sf"/>
</dbReference>
<dbReference type="GO" id="GO:0015667">
    <property type="term" value="F:site-specific DNA-methyltransferase (cytosine-N4-specific) activity"/>
    <property type="evidence" value="ECO:0007669"/>
    <property type="project" value="UniProtKB-EC"/>
</dbReference>
<dbReference type="GO" id="GO:0005737">
    <property type="term" value="C:cytoplasm"/>
    <property type="evidence" value="ECO:0007669"/>
    <property type="project" value="TreeGrafter"/>
</dbReference>
<dbReference type="GO" id="GO:0009307">
    <property type="term" value="P:DNA restriction-modification system"/>
    <property type="evidence" value="ECO:0007669"/>
    <property type="project" value="UniProtKB-KW"/>
</dbReference>
<keyword evidence="6" id="KW-0238">DNA-binding</keyword>
<evidence type="ECO:0000256" key="5">
    <source>
        <dbReference type="ARBA" id="ARBA00022747"/>
    </source>
</evidence>
<dbReference type="InterPro" id="IPR001091">
    <property type="entry name" value="RM_Methyltransferase"/>
</dbReference>
<reference evidence="11" key="1">
    <citation type="journal article" date="2018" name="Front. Microbiol.">
        <title>Genome-Based Analysis Reveals the Taxonomy and Diversity of the Family Idiomarinaceae.</title>
        <authorList>
            <person name="Liu Y."/>
            <person name="Lai Q."/>
            <person name="Shao Z."/>
        </authorList>
    </citation>
    <scope>NUCLEOTIDE SEQUENCE [LARGE SCALE GENOMIC DNA]</scope>
    <source>
        <strain evidence="11">PIM1</strain>
    </source>
</reference>
<evidence type="ECO:0000256" key="3">
    <source>
        <dbReference type="ARBA" id="ARBA00022679"/>
    </source>
</evidence>
<dbReference type="AlphaFoldDB" id="A0A432YCG8"/>
<keyword evidence="2" id="KW-0489">Methyltransferase</keyword>
<dbReference type="GO" id="GO:0003677">
    <property type="term" value="F:DNA binding"/>
    <property type="evidence" value="ECO:0007669"/>
    <property type="project" value="UniProtKB-KW"/>
</dbReference>
<dbReference type="PROSITE" id="PS00093">
    <property type="entry name" value="N4_MTASE"/>
    <property type="match status" value="1"/>
</dbReference>
<organism evidence="10 11">
    <name type="scientific">Pseudidiomarina marina</name>
    <dbReference type="NCBI Taxonomy" id="502366"/>
    <lineage>
        <taxon>Bacteria</taxon>
        <taxon>Pseudomonadati</taxon>
        <taxon>Pseudomonadota</taxon>
        <taxon>Gammaproteobacteria</taxon>
        <taxon>Alteromonadales</taxon>
        <taxon>Idiomarinaceae</taxon>
        <taxon>Pseudidiomarina</taxon>
    </lineage>
</organism>
<protein>
    <recommendedName>
        <fullName evidence="8">Methyltransferase</fullName>
        <ecNumber evidence="8">2.1.1.-</ecNumber>
    </recommendedName>
</protein>
<dbReference type="PANTHER" id="PTHR13370">
    <property type="entry name" value="RNA METHYLASE-RELATED"/>
    <property type="match status" value="1"/>
</dbReference>
<feature type="domain" description="DNA methylase N-4/N-6" evidence="9">
    <location>
        <begin position="30"/>
        <end position="278"/>
    </location>
</feature>
<comment type="similarity">
    <text evidence="1">Belongs to the N(4)/N(6)-methyltransferase family. N(4) subfamily.</text>
</comment>
<dbReference type="RefSeq" id="WP_126760427.1">
    <property type="nucleotide sequence ID" value="NZ_PIPZ01000005.1"/>
</dbReference>
<evidence type="ECO:0000256" key="4">
    <source>
        <dbReference type="ARBA" id="ARBA00022691"/>
    </source>
</evidence>
<dbReference type="Gene3D" id="3.40.50.150">
    <property type="entry name" value="Vaccinia Virus protein VP39"/>
    <property type="match status" value="1"/>
</dbReference>
<evidence type="ECO:0000256" key="2">
    <source>
        <dbReference type="ARBA" id="ARBA00022603"/>
    </source>
</evidence>
<keyword evidence="5" id="KW-0680">Restriction system</keyword>
<proteinExistence type="inferred from homology"/>
<dbReference type="EMBL" id="PIPZ01000005">
    <property type="protein sequence ID" value="RUO58669.1"/>
    <property type="molecule type" value="Genomic_DNA"/>
</dbReference>
<comment type="catalytic activity">
    <reaction evidence="7">
        <text>a 2'-deoxycytidine in DNA + S-adenosyl-L-methionine = an N(4)-methyl-2'-deoxycytidine in DNA + S-adenosyl-L-homocysteine + H(+)</text>
        <dbReference type="Rhea" id="RHEA:16857"/>
        <dbReference type="Rhea" id="RHEA-COMP:11369"/>
        <dbReference type="Rhea" id="RHEA-COMP:13674"/>
        <dbReference type="ChEBI" id="CHEBI:15378"/>
        <dbReference type="ChEBI" id="CHEBI:57856"/>
        <dbReference type="ChEBI" id="CHEBI:59789"/>
        <dbReference type="ChEBI" id="CHEBI:85452"/>
        <dbReference type="ChEBI" id="CHEBI:137933"/>
        <dbReference type="EC" id="2.1.1.113"/>
    </reaction>
</comment>
<dbReference type="PANTHER" id="PTHR13370:SF24">
    <property type="entry name" value="TYPE III RESTRICTION-MODIFICATION ENZYME STYLTI MOD SUBUNIT"/>
    <property type="match status" value="1"/>
</dbReference>
<dbReference type="GO" id="GO:0032259">
    <property type="term" value="P:methylation"/>
    <property type="evidence" value="ECO:0007669"/>
    <property type="project" value="UniProtKB-KW"/>
</dbReference>
<evidence type="ECO:0000259" key="9">
    <source>
        <dbReference type="Pfam" id="PF01555"/>
    </source>
</evidence>
<dbReference type="GO" id="GO:0008170">
    <property type="term" value="F:N-methyltransferase activity"/>
    <property type="evidence" value="ECO:0007669"/>
    <property type="project" value="InterPro"/>
</dbReference>
<evidence type="ECO:0000256" key="8">
    <source>
        <dbReference type="RuleBase" id="RU362026"/>
    </source>
</evidence>
<sequence>MTKKLGNLTLNQVHHGDCNHLIDFLPDESIDILVTSPPYWGQRTSEGTGTEDDPREYLDFLVDTFTRFLPKLKKEGVMWINIGDAYNTPVNWSREDHVYSSLGADKSGLNPENSAYTKNRAKRKAFIDKEIPWLTYGNLLALTYRLVTGLSDKGYLFRGEVLWKKKNAMPEGRCRRPHRQHEPIYLFAKHERHQFRTSPPVKSVWEFGNEKIDGKKHYSRFPLELPIRCIEAFGRTGEDVVVFDPFSGSGTTGLAALKLGCSYIGFEIDHEQVDASNERIQNAISELPLSLS</sequence>
<comment type="caution">
    <text evidence="10">The sequence shown here is derived from an EMBL/GenBank/DDBJ whole genome shotgun (WGS) entry which is preliminary data.</text>
</comment>
<dbReference type="EC" id="2.1.1.-" evidence="8"/>
<evidence type="ECO:0000313" key="10">
    <source>
        <dbReference type="EMBL" id="RUO58669.1"/>
    </source>
</evidence>
<dbReference type="InterPro" id="IPR002941">
    <property type="entry name" value="DNA_methylase_N4/N6"/>
</dbReference>
<gene>
    <name evidence="10" type="ORF">CWI76_11130</name>
</gene>
<dbReference type="PRINTS" id="PR00508">
    <property type="entry name" value="S21N4MTFRASE"/>
</dbReference>
<keyword evidence="4" id="KW-0949">S-adenosyl-L-methionine</keyword>
<evidence type="ECO:0000256" key="1">
    <source>
        <dbReference type="ARBA" id="ARBA00010203"/>
    </source>
</evidence>
<dbReference type="OrthoDB" id="9816043at2"/>
<dbReference type="Proteomes" id="UP000288127">
    <property type="component" value="Unassembled WGS sequence"/>
</dbReference>
<keyword evidence="11" id="KW-1185">Reference proteome</keyword>
<evidence type="ECO:0000256" key="7">
    <source>
        <dbReference type="ARBA" id="ARBA00049120"/>
    </source>
</evidence>
<name>A0A432YCG8_9GAMM</name>
<keyword evidence="3" id="KW-0808">Transferase</keyword>
<dbReference type="Pfam" id="PF01555">
    <property type="entry name" value="N6_N4_Mtase"/>
    <property type="match status" value="1"/>
</dbReference>